<dbReference type="SUPFAM" id="SSF47413">
    <property type="entry name" value="lambda repressor-like DNA-binding domains"/>
    <property type="match status" value="1"/>
</dbReference>
<dbReference type="Pfam" id="PF13560">
    <property type="entry name" value="HTH_31"/>
    <property type="match status" value="1"/>
</dbReference>
<evidence type="ECO:0000259" key="2">
    <source>
        <dbReference type="PROSITE" id="PS50943"/>
    </source>
</evidence>
<dbReference type="InterPro" id="IPR010982">
    <property type="entry name" value="Lambda_DNA-bd_dom_sf"/>
</dbReference>
<sequence>MGQKNRAENDAAGGETGSHPASAEHGPRDRLAAELRRLRDLAGISGRDLADRVGISQSTLSRIETGRAMPSLPQVSAWSRAVGATAEADRNLRGLTEAAHSELTTWRSALASRTHIQDDFQAHESAATTVLNFQPTLVPGLLQTAEYARHIFGIFQVPYTAAGLAAAVAARLDRQPALYDPNRRFEFLIGETALRLRPGPRHILLAQLDRIASVDTLDTVSIGIIPADIEAKATIPHSFVIYEGEDPVVSVEMVDANRLVRAPDGIDMYRERWALLRGMALYGADAANFLTSIASEIRALEDR</sequence>
<dbReference type="EMBL" id="JADMLG010000021">
    <property type="protein sequence ID" value="MBH0781163.1"/>
    <property type="molecule type" value="Genomic_DNA"/>
</dbReference>
<feature type="region of interest" description="Disordered" evidence="1">
    <location>
        <begin position="1"/>
        <end position="28"/>
    </location>
</feature>
<protein>
    <submittedName>
        <fullName evidence="3">Helix-turn-helix transcriptional regulator</fullName>
    </submittedName>
</protein>
<dbReference type="SMART" id="SM00530">
    <property type="entry name" value="HTH_XRE"/>
    <property type="match status" value="1"/>
</dbReference>
<dbReference type="AlphaFoldDB" id="A0A931N7X0"/>
<dbReference type="RefSeq" id="WP_196153459.1">
    <property type="nucleotide sequence ID" value="NZ_JADMLG010000021.1"/>
</dbReference>
<dbReference type="Proteomes" id="UP000655751">
    <property type="component" value="Unassembled WGS sequence"/>
</dbReference>
<name>A0A931N7X0_9NOCA</name>
<dbReference type="GO" id="GO:0003677">
    <property type="term" value="F:DNA binding"/>
    <property type="evidence" value="ECO:0007669"/>
    <property type="project" value="InterPro"/>
</dbReference>
<keyword evidence="4" id="KW-1185">Reference proteome</keyword>
<dbReference type="InterPro" id="IPR043917">
    <property type="entry name" value="DUF5753"/>
</dbReference>
<organism evidence="3 4">
    <name type="scientific">Nocardia bovistercoris</name>
    <dbReference type="NCBI Taxonomy" id="2785916"/>
    <lineage>
        <taxon>Bacteria</taxon>
        <taxon>Bacillati</taxon>
        <taxon>Actinomycetota</taxon>
        <taxon>Actinomycetes</taxon>
        <taxon>Mycobacteriales</taxon>
        <taxon>Nocardiaceae</taxon>
        <taxon>Nocardia</taxon>
    </lineage>
</organism>
<dbReference type="Gene3D" id="1.10.260.40">
    <property type="entry name" value="lambda repressor-like DNA-binding domains"/>
    <property type="match status" value="1"/>
</dbReference>
<reference evidence="3" key="1">
    <citation type="submission" date="2020-11" db="EMBL/GenBank/DDBJ databases">
        <title>Nocardia NEAU-351.nov., a novel actinomycete isolated from the cow dung.</title>
        <authorList>
            <person name="Zhang X."/>
        </authorList>
    </citation>
    <scope>NUCLEOTIDE SEQUENCE</scope>
    <source>
        <strain evidence="3">NEAU-351</strain>
    </source>
</reference>
<evidence type="ECO:0000313" key="3">
    <source>
        <dbReference type="EMBL" id="MBH0781163.1"/>
    </source>
</evidence>
<gene>
    <name evidence="3" type="ORF">IT779_33305</name>
</gene>
<dbReference type="InterPro" id="IPR001387">
    <property type="entry name" value="Cro/C1-type_HTH"/>
</dbReference>
<accession>A0A931N7X0</accession>
<feature type="domain" description="HTH cro/C1-type" evidence="2">
    <location>
        <begin position="35"/>
        <end position="72"/>
    </location>
</feature>
<comment type="caution">
    <text evidence="3">The sequence shown here is derived from an EMBL/GenBank/DDBJ whole genome shotgun (WGS) entry which is preliminary data.</text>
</comment>
<evidence type="ECO:0000256" key="1">
    <source>
        <dbReference type="SAM" id="MobiDB-lite"/>
    </source>
</evidence>
<dbReference type="CDD" id="cd00093">
    <property type="entry name" value="HTH_XRE"/>
    <property type="match status" value="1"/>
</dbReference>
<evidence type="ECO:0000313" key="4">
    <source>
        <dbReference type="Proteomes" id="UP000655751"/>
    </source>
</evidence>
<proteinExistence type="predicted"/>
<dbReference type="Pfam" id="PF19054">
    <property type="entry name" value="DUF5753"/>
    <property type="match status" value="1"/>
</dbReference>
<dbReference type="PROSITE" id="PS50943">
    <property type="entry name" value="HTH_CROC1"/>
    <property type="match status" value="1"/>
</dbReference>